<name>A0A6N2C810_SOLCI</name>
<organism evidence="2">
    <name type="scientific">Solanum chilense</name>
    <name type="common">Tomato</name>
    <name type="synonym">Lycopersicon chilense</name>
    <dbReference type="NCBI Taxonomy" id="4083"/>
    <lineage>
        <taxon>Eukaryota</taxon>
        <taxon>Viridiplantae</taxon>
        <taxon>Streptophyta</taxon>
        <taxon>Embryophyta</taxon>
        <taxon>Tracheophyta</taxon>
        <taxon>Spermatophyta</taxon>
        <taxon>Magnoliopsida</taxon>
        <taxon>eudicotyledons</taxon>
        <taxon>Gunneridae</taxon>
        <taxon>Pentapetalae</taxon>
        <taxon>asterids</taxon>
        <taxon>lamiids</taxon>
        <taxon>Solanales</taxon>
        <taxon>Solanaceae</taxon>
        <taxon>Solanoideae</taxon>
        <taxon>Solaneae</taxon>
        <taxon>Solanum</taxon>
        <taxon>Solanum subgen. Lycopersicon</taxon>
    </lineage>
</organism>
<evidence type="ECO:0000313" key="2">
    <source>
        <dbReference type="EMBL" id="TMX02766.1"/>
    </source>
</evidence>
<feature type="compositionally biased region" description="Basic and acidic residues" evidence="1">
    <location>
        <begin position="117"/>
        <end position="126"/>
    </location>
</feature>
<feature type="region of interest" description="Disordered" evidence="1">
    <location>
        <begin position="117"/>
        <end position="144"/>
    </location>
</feature>
<evidence type="ECO:0000256" key="1">
    <source>
        <dbReference type="SAM" id="MobiDB-lite"/>
    </source>
</evidence>
<protein>
    <recommendedName>
        <fullName evidence="3">Gag-pol polyprotein</fullName>
    </recommendedName>
</protein>
<accession>A0A6N2C810</accession>
<sequence length="247" mass="28121">MNTRRTPARRLEENEVQEEIPPQVEKVEKVPQGAKGDQVPIVERGNEVPEVHLELSNSEIREALVNIVDSTMTSRLRDFVRMNPPIFLGSKVGEDPQKFLVGVYKLDSWCMQSIEESKPRRMDRSLKRSGASDQGQPRFKKRAQVQEEPKIVKVKLEKRGCSRNGKPTCVTCGKKHYGACLLGTESCYGYGKEGHKLRNYPMIAFRGRENKQVTSSVPKDDALTKRRLYAPFRSLGLTLEQKGHMHD</sequence>
<evidence type="ECO:0008006" key="3">
    <source>
        <dbReference type="Google" id="ProtNLM"/>
    </source>
</evidence>
<comment type="caution">
    <text evidence="2">The sequence shown here is derived from an EMBL/GenBank/DDBJ whole genome shotgun (WGS) entry which is preliminary data.</text>
</comment>
<dbReference type="EMBL" id="RXGB01000571">
    <property type="protein sequence ID" value="TMX02766.1"/>
    <property type="molecule type" value="Genomic_DNA"/>
</dbReference>
<gene>
    <name evidence="2" type="ORF">EJD97_019966</name>
</gene>
<feature type="region of interest" description="Disordered" evidence="1">
    <location>
        <begin position="1"/>
        <end position="35"/>
    </location>
</feature>
<dbReference type="AlphaFoldDB" id="A0A6N2C810"/>
<proteinExistence type="predicted"/>
<reference evidence="2" key="1">
    <citation type="submission" date="2019-05" db="EMBL/GenBank/DDBJ databases">
        <title>The de novo reference genome and transcriptome assemblies of the wild tomato species Solanum chilense.</title>
        <authorList>
            <person name="Stam R."/>
            <person name="Nosenko T."/>
            <person name="Hoerger A.C."/>
            <person name="Stephan W."/>
            <person name="Seidel M.A."/>
            <person name="Kuhn J.M.M."/>
            <person name="Haberer G."/>
            <person name="Tellier A."/>
        </authorList>
    </citation>
    <scope>NUCLEOTIDE SEQUENCE</scope>
    <source>
        <tissue evidence="2">Mature leaves</tissue>
    </source>
</reference>